<accession>A0A840LB02</accession>
<dbReference type="RefSeq" id="WP_184299815.1">
    <property type="nucleotide sequence ID" value="NZ_JACHLP010000005.1"/>
</dbReference>
<organism evidence="2 3">
    <name type="scientific">Roseateles oligotrophus</name>
    <dbReference type="NCBI Taxonomy" id="1769250"/>
    <lineage>
        <taxon>Bacteria</taxon>
        <taxon>Pseudomonadati</taxon>
        <taxon>Pseudomonadota</taxon>
        <taxon>Betaproteobacteria</taxon>
        <taxon>Burkholderiales</taxon>
        <taxon>Sphaerotilaceae</taxon>
        <taxon>Roseateles</taxon>
    </lineage>
</organism>
<gene>
    <name evidence="2" type="ORF">HNP55_002531</name>
</gene>
<proteinExistence type="predicted"/>
<protein>
    <submittedName>
        <fullName evidence="2">Spy/CpxP family protein refolding chaperone</fullName>
    </submittedName>
</protein>
<keyword evidence="1" id="KW-0732">Signal</keyword>
<name>A0A840LB02_9BURK</name>
<dbReference type="Proteomes" id="UP000562027">
    <property type="component" value="Unassembled WGS sequence"/>
</dbReference>
<feature type="chain" id="PRO_5032277696" evidence="1">
    <location>
        <begin position="31"/>
        <end position="154"/>
    </location>
</feature>
<dbReference type="GO" id="GO:0042597">
    <property type="term" value="C:periplasmic space"/>
    <property type="evidence" value="ECO:0007669"/>
    <property type="project" value="InterPro"/>
</dbReference>
<evidence type="ECO:0000313" key="3">
    <source>
        <dbReference type="Proteomes" id="UP000562027"/>
    </source>
</evidence>
<comment type="caution">
    <text evidence="2">The sequence shown here is derived from an EMBL/GenBank/DDBJ whole genome shotgun (WGS) entry which is preliminary data.</text>
</comment>
<evidence type="ECO:0000313" key="2">
    <source>
        <dbReference type="EMBL" id="MBB4843995.1"/>
    </source>
</evidence>
<sequence length="154" mass="16677">MKFYQKRFFKRGLLALTGVGLIAFAASAFAHRMGSCRHGGDANECRAQIVAKVGAKLDLDAHQKQQLDKLAQTLQAQREAMMGAKGESRQAVQALLAGPKFDQAAAQALLDSKTAAVQDKGPALIAAVAGFYDSLRPEQQEKLRGFMNRHHGRA</sequence>
<evidence type="ECO:0000256" key="1">
    <source>
        <dbReference type="SAM" id="SignalP"/>
    </source>
</evidence>
<dbReference type="EMBL" id="JACHLP010000005">
    <property type="protein sequence ID" value="MBB4843995.1"/>
    <property type="molecule type" value="Genomic_DNA"/>
</dbReference>
<feature type="signal peptide" evidence="1">
    <location>
        <begin position="1"/>
        <end position="30"/>
    </location>
</feature>
<reference evidence="2 3" key="1">
    <citation type="submission" date="2020-08" db="EMBL/GenBank/DDBJ databases">
        <title>Functional genomics of gut bacteria from endangered species of beetles.</title>
        <authorList>
            <person name="Carlos-Shanley C."/>
        </authorList>
    </citation>
    <scope>NUCLEOTIDE SEQUENCE [LARGE SCALE GENOMIC DNA]</scope>
    <source>
        <strain evidence="2 3">S00239</strain>
    </source>
</reference>
<keyword evidence="3" id="KW-1185">Reference proteome</keyword>
<dbReference type="AlphaFoldDB" id="A0A840LB02"/>
<dbReference type="Gene3D" id="1.20.120.1490">
    <property type="match status" value="1"/>
</dbReference>
<dbReference type="InterPro" id="IPR012899">
    <property type="entry name" value="LTXXQ"/>
</dbReference>
<dbReference type="Pfam" id="PF07813">
    <property type="entry name" value="LTXXQ"/>
    <property type="match status" value="1"/>
</dbReference>